<sequence>MRLAAVALALLAGPAGASEVRIVDARAVPGPQGWRIDVTLRHDDTGWDHYADTWEVRLRDGTVLGTRKLLHPHVTEQPFTRSLPRVAIPEGVREVVIHARDLQSGWSSDTFLLVLP</sequence>
<accession>A0A5B8FID3</accession>
<organism evidence="2 3">
    <name type="scientific">Paroceanicella profunda</name>
    <dbReference type="NCBI Taxonomy" id="2579971"/>
    <lineage>
        <taxon>Bacteria</taxon>
        <taxon>Pseudomonadati</taxon>
        <taxon>Pseudomonadota</taxon>
        <taxon>Alphaproteobacteria</taxon>
        <taxon>Rhodobacterales</taxon>
        <taxon>Paracoccaceae</taxon>
        <taxon>Paroceanicella</taxon>
    </lineage>
</organism>
<gene>
    <name evidence="2" type="ORF">FDP22_08150</name>
</gene>
<dbReference type="EMBL" id="CP040818">
    <property type="protein sequence ID" value="QDL93641.1"/>
    <property type="molecule type" value="Genomic_DNA"/>
</dbReference>
<proteinExistence type="predicted"/>
<evidence type="ECO:0000313" key="2">
    <source>
        <dbReference type="EMBL" id="QDL93641.1"/>
    </source>
</evidence>
<dbReference type="KEGG" id="ppru:FDP22_08150"/>
<reference evidence="2 3" key="1">
    <citation type="submission" date="2019-06" db="EMBL/GenBank/DDBJ databases">
        <title>Genome sequence of Rhodobacteraceae bacterium D4M1.</title>
        <authorList>
            <person name="Cao J."/>
        </authorList>
    </citation>
    <scope>NUCLEOTIDE SEQUENCE [LARGE SCALE GENOMIC DNA]</scope>
    <source>
        <strain evidence="2 3">D4M1</strain>
    </source>
</reference>
<dbReference type="Proteomes" id="UP000305888">
    <property type="component" value="Chromosome"/>
</dbReference>
<feature type="chain" id="PRO_5022982614" evidence="1">
    <location>
        <begin position="18"/>
        <end position="116"/>
    </location>
</feature>
<dbReference type="OrthoDB" id="573055at2"/>
<feature type="signal peptide" evidence="1">
    <location>
        <begin position="1"/>
        <end position="17"/>
    </location>
</feature>
<keyword evidence="3" id="KW-1185">Reference proteome</keyword>
<keyword evidence="1" id="KW-0732">Signal</keyword>
<dbReference type="AlphaFoldDB" id="A0A5B8FID3"/>
<evidence type="ECO:0000256" key="1">
    <source>
        <dbReference type="SAM" id="SignalP"/>
    </source>
</evidence>
<protein>
    <submittedName>
        <fullName evidence="2">Uncharacterized protein</fullName>
    </submittedName>
</protein>
<evidence type="ECO:0000313" key="3">
    <source>
        <dbReference type="Proteomes" id="UP000305888"/>
    </source>
</evidence>
<name>A0A5B8FID3_9RHOB</name>